<dbReference type="EMBL" id="BMVU01000001">
    <property type="protein sequence ID" value="GGX52039.1"/>
    <property type="molecule type" value="Genomic_DNA"/>
</dbReference>
<feature type="region of interest" description="Disordered" evidence="1">
    <location>
        <begin position="1"/>
        <end position="22"/>
    </location>
</feature>
<dbReference type="RefSeq" id="WP_190188164.1">
    <property type="nucleotide sequence ID" value="NZ_BMVU01000001.1"/>
</dbReference>
<reference evidence="2" key="2">
    <citation type="submission" date="2020-09" db="EMBL/GenBank/DDBJ databases">
        <authorList>
            <person name="Sun Q."/>
            <person name="Ohkuma M."/>
        </authorList>
    </citation>
    <scope>NUCLEOTIDE SEQUENCE</scope>
    <source>
        <strain evidence="2">JCM 4790</strain>
    </source>
</reference>
<keyword evidence="3" id="KW-1185">Reference proteome</keyword>
<dbReference type="Proteomes" id="UP000619244">
    <property type="component" value="Unassembled WGS sequence"/>
</dbReference>
<evidence type="ECO:0000256" key="1">
    <source>
        <dbReference type="SAM" id="MobiDB-lite"/>
    </source>
</evidence>
<sequence length="73" mass="7538">MTEKEARTEQARGAQEAGEARGRRFCKACGTPAGDGGLCPHCGAVLDLPEAGGLVEDEGAGVRRAFEGRGGRH</sequence>
<evidence type="ECO:0000313" key="3">
    <source>
        <dbReference type="Proteomes" id="UP000619244"/>
    </source>
</evidence>
<organism evidence="2 3">
    <name type="scientific">Streptomyces minutiscleroticus</name>
    <dbReference type="NCBI Taxonomy" id="68238"/>
    <lineage>
        <taxon>Bacteria</taxon>
        <taxon>Bacillati</taxon>
        <taxon>Actinomycetota</taxon>
        <taxon>Actinomycetes</taxon>
        <taxon>Kitasatosporales</taxon>
        <taxon>Streptomycetaceae</taxon>
        <taxon>Streptomyces</taxon>
    </lineage>
</organism>
<accession>A0A918K756</accession>
<dbReference type="AlphaFoldDB" id="A0A918K756"/>
<reference evidence="2" key="1">
    <citation type="journal article" date="2014" name="Int. J. Syst. Evol. Microbiol.">
        <title>Complete genome sequence of Corynebacterium casei LMG S-19264T (=DSM 44701T), isolated from a smear-ripened cheese.</title>
        <authorList>
            <consortium name="US DOE Joint Genome Institute (JGI-PGF)"/>
            <person name="Walter F."/>
            <person name="Albersmeier A."/>
            <person name="Kalinowski J."/>
            <person name="Ruckert C."/>
        </authorList>
    </citation>
    <scope>NUCLEOTIDE SEQUENCE</scope>
    <source>
        <strain evidence="2">JCM 4790</strain>
    </source>
</reference>
<proteinExistence type="predicted"/>
<gene>
    <name evidence="2" type="ORF">GCM10010358_02120</name>
</gene>
<name>A0A918K756_9ACTN</name>
<comment type="caution">
    <text evidence="2">The sequence shown here is derived from an EMBL/GenBank/DDBJ whole genome shotgun (WGS) entry which is preliminary data.</text>
</comment>
<protein>
    <submittedName>
        <fullName evidence="2">Uncharacterized protein</fullName>
    </submittedName>
</protein>
<feature type="compositionally biased region" description="Basic and acidic residues" evidence="1">
    <location>
        <begin position="1"/>
        <end position="10"/>
    </location>
</feature>
<evidence type="ECO:0000313" key="2">
    <source>
        <dbReference type="EMBL" id="GGX52039.1"/>
    </source>
</evidence>